<dbReference type="OrthoDB" id="7447229at2"/>
<gene>
    <name evidence="2" type="ORF">SAMN02745824_0930</name>
</gene>
<sequence length="193" mass="20078">MQYSAKIAFSLALASMICPQAADAAPPAAADLPALVSDEDLDKLRGGFVWSGLNINFGADIRTYVDGNLLLHTVLNWTEAGAETVQTAAPGLTAADADSLQNGVLANGNIRMKVGDSPVFLINDGKTAIQHDTSGGIRNMLINTANGFNSVQEVEARLDLSGYEGFNASMALDRIKGALDVASDQAAIGALLN</sequence>
<evidence type="ECO:0000313" key="2">
    <source>
        <dbReference type="EMBL" id="SIN61656.1"/>
    </source>
</evidence>
<evidence type="ECO:0000256" key="1">
    <source>
        <dbReference type="SAM" id="SignalP"/>
    </source>
</evidence>
<organism evidence="2 3">
    <name type="scientific">Parasphingorhabdus marina DSM 22363</name>
    <dbReference type="NCBI Taxonomy" id="1123272"/>
    <lineage>
        <taxon>Bacteria</taxon>
        <taxon>Pseudomonadati</taxon>
        <taxon>Pseudomonadota</taxon>
        <taxon>Alphaproteobacteria</taxon>
        <taxon>Sphingomonadales</taxon>
        <taxon>Sphingomonadaceae</taxon>
        <taxon>Parasphingorhabdus</taxon>
    </lineage>
</organism>
<accession>A0A1N6CT64</accession>
<proteinExistence type="predicted"/>
<protein>
    <submittedName>
        <fullName evidence="2">Uncharacterized protein</fullName>
    </submittedName>
</protein>
<keyword evidence="3" id="KW-1185">Reference proteome</keyword>
<name>A0A1N6CT64_9SPHN</name>
<dbReference type="Proteomes" id="UP000185192">
    <property type="component" value="Unassembled WGS sequence"/>
</dbReference>
<evidence type="ECO:0000313" key="3">
    <source>
        <dbReference type="Proteomes" id="UP000185192"/>
    </source>
</evidence>
<dbReference type="AlphaFoldDB" id="A0A1N6CT64"/>
<keyword evidence="1" id="KW-0732">Signal</keyword>
<dbReference type="EMBL" id="FSQW01000001">
    <property type="protein sequence ID" value="SIN61656.1"/>
    <property type="molecule type" value="Genomic_DNA"/>
</dbReference>
<reference evidence="3" key="1">
    <citation type="submission" date="2016-11" db="EMBL/GenBank/DDBJ databases">
        <authorList>
            <person name="Varghese N."/>
            <person name="Submissions S."/>
        </authorList>
    </citation>
    <scope>NUCLEOTIDE SEQUENCE [LARGE SCALE GENOMIC DNA]</scope>
    <source>
        <strain evidence="3">DSM 22363</strain>
    </source>
</reference>
<feature type="chain" id="PRO_5013088215" evidence="1">
    <location>
        <begin position="25"/>
        <end position="193"/>
    </location>
</feature>
<dbReference type="STRING" id="1123272.SAMN02745824_0930"/>
<feature type="signal peptide" evidence="1">
    <location>
        <begin position="1"/>
        <end position="24"/>
    </location>
</feature>
<dbReference type="RefSeq" id="WP_074203931.1">
    <property type="nucleotide sequence ID" value="NZ_FSQW01000001.1"/>
</dbReference>